<feature type="region of interest" description="Disordered" evidence="3">
    <location>
        <begin position="215"/>
        <end position="236"/>
    </location>
</feature>
<dbReference type="GeneID" id="136823310"/>
<dbReference type="AlphaFoldDB" id="A0A7M5VFS7"/>
<dbReference type="PANTHER" id="PTHR31199:SF1">
    <property type="entry name" value="ARPIN"/>
    <property type="match status" value="1"/>
</dbReference>
<feature type="compositionally biased region" description="Polar residues" evidence="3">
    <location>
        <begin position="217"/>
        <end position="226"/>
    </location>
</feature>
<dbReference type="RefSeq" id="XP_066935593.1">
    <property type="nucleotide sequence ID" value="XM_067079492.1"/>
</dbReference>
<proteinExistence type="inferred from homology"/>
<organism evidence="4 5">
    <name type="scientific">Clytia hemisphaerica</name>
    <dbReference type="NCBI Taxonomy" id="252671"/>
    <lineage>
        <taxon>Eukaryota</taxon>
        <taxon>Metazoa</taxon>
        <taxon>Cnidaria</taxon>
        <taxon>Hydrozoa</taxon>
        <taxon>Hydroidolina</taxon>
        <taxon>Leptothecata</taxon>
        <taxon>Obeliida</taxon>
        <taxon>Clytiidae</taxon>
        <taxon>Clytia</taxon>
    </lineage>
</organism>
<evidence type="ECO:0000256" key="2">
    <source>
        <dbReference type="ARBA" id="ARBA00019314"/>
    </source>
</evidence>
<dbReference type="Proteomes" id="UP000594262">
    <property type="component" value="Unplaced"/>
</dbReference>
<dbReference type="GO" id="GO:0051126">
    <property type="term" value="P:negative regulation of actin nucleation"/>
    <property type="evidence" value="ECO:0007669"/>
    <property type="project" value="InterPro"/>
</dbReference>
<evidence type="ECO:0000313" key="4">
    <source>
        <dbReference type="EnsemblMetazoa" id="CLYHEMP010026.1"/>
    </source>
</evidence>
<evidence type="ECO:0000256" key="1">
    <source>
        <dbReference type="ARBA" id="ARBA00008453"/>
    </source>
</evidence>
<dbReference type="InterPro" id="IPR018889">
    <property type="entry name" value="Arpin"/>
</dbReference>
<comment type="similarity">
    <text evidence="1">Belongs to the Arpin family.</text>
</comment>
<keyword evidence="5" id="KW-1185">Reference proteome</keyword>
<evidence type="ECO:0000313" key="5">
    <source>
        <dbReference type="Proteomes" id="UP000594262"/>
    </source>
</evidence>
<sequence>MSRAHMLYDDTKMSALPVKITRLQTAWEPNTIFKMSGTGYIIEANILGKSKHQIVESSKKFHYICLHISILKSFKRKFDSNGEEIEPDLGDKKKVNTGYLMSSYKDVSKEGEDVIKPAEMKKLLYTSKDLENILDGKLQAYNHANYVSAIWCEEKSLEGVELPNGSKVRLRTKGNGCYLESIICLDEELTTKQNFTTHDSVGGSWTDKVLNTKDTKGAQSHLSQESEAVDDDEWDD</sequence>
<dbReference type="OrthoDB" id="5953051at2759"/>
<reference evidence="4" key="1">
    <citation type="submission" date="2021-01" db="UniProtKB">
        <authorList>
            <consortium name="EnsemblMetazoa"/>
        </authorList>
    </citation>
    <scope>IDENTIFICATION</scope>
</reference>
<accession>A0A7M5VFS7</accession>
<feature type="compositionally biased region" description="Acidic residues" evidence="3">
    <location>
        <begin position="227"/>
        <end position="236"/>
    </location>
</feature>
<name>A0A7M5VFS7_9CNID</name>
<dbReference type="Pfam" id="PF10574">
    <property type="entry name" value="UPF0552"/>
    <property type="match status" value="1"/>
</dbReference>
<dbReference type="PANTHER" id="PTHR31199">
    <property type="entry name" value="ARPIN"/>
    <property type="match status" value="1"/>
</dbReference>
<evidence type="ECO:0000256" key="3">
    <source>
        <dbReference type="SAM" id="MobiDB-lite"/>
    </source>
</evidence>
<dbReference type="EnsemblMetazoa" id="CLYHEMT010026.1">
    <property type="protein sequence ID" value="CLYHEMP010026.1"/>
    <property type="gene ID" value="CLYHEMG010026"/>
</dbReference>
<protein>
    <recommendedName>
        <fullName evidence="2">Arpin</fullName>
    </recommendedName>
</protein>